<gene>
    <name evidence="1" type="ORF">OXYTRIMIC_736</name>
</gene>
<dbReference type="SUPFAM" id="SSF56112">
    <property type="entry name" value="Protein kinase-like (PK-like)"/>
    <property type="match status" value="1"/>
</dbReference>
<dbReference type="AlphaFoldDB" id="A0A073IB89"/>
<dbReference type="Gene3D" id="1.10.510.10">
    <property type="entry name" value="Transferase(Phosphotransferase) domain 1"/>
    <property type="match status" value="1"/>
</dbReference>
<protein>
    <recommendedName>
        <fullName evidence="3">Protein kinase domain-containing protein</fullName>
    </recommendedName>
</protein>
<dbReference type="InterPro" id="IPR011009">
    <property type="entry name" value="Kinase-like_dom_sf"/>
</dbReference>
<evidence type="ECO:0000313" key="2">
    <source>
        <dbReference type="Proteomes" id="UP000053232"/>
    </source>
</evidence>
<proteinExistence type="predicted"/>
<reference evidence="2" key="1">
    <citation type="journal article" date="2014" name="Cell">
        <title>The Architecture of a Scrambled Genome Reveals Massive Levels of Genomic Rearrangement during Development.</title>
        <authorList>
            <person name="Chen X."/>
            <person name="Bracht J.R."/>
            <person name="Goldman A.D."/>
            <person name="Dolzhenko E."/>
            <person name="Clay D.M."/>
            <person name="Swart E.C."/>
            <person name="Perlman D.H."/>
            <person name="Doak T.G."/>
            <person name="Stuart A."/>
            <person name="Amemiya C.T."/>
            <person name="Sebra R.P."/>
            <person name="Landweber L.F."/>
        </authorList>
    </citation>
    <scope>NUCLEOTIDE SEQUENCE [LARGE SCALE GENOMIC DNA]</scope>
    <source>
        <strain evidence="2">JRB310</strain>
    </source>
</reference>
<dbReference type="EMBL" id="ARYC01007602">
    <property type="protein sequence ID" value="KEJ82672.1"/>
    <property type="molecule type" value="Genomic_DNA"/>
</dbReference>
<accession>A0A073IB89</accession>
<keyword evidence="2" id="KW-1185">Reference proteome</keyword>
<organism evidence="1 2">
    <name type="scientific">Oxytricha trifallax</name>
    <dbReference type="NCBI Taxonomy" id="1172189"/>
    <lineage>
        <taxon>Eukaryota</taxon>
        <taxon>Sar</taxon>
        <taxon>Alveolata</taxon>
        <taxon>Ciliophora</taxon>
        <taxon>Intramacronucleata</taxon>
        <taxon>Spirotrichea</taxon>
        <taxon>Stichotrichia</taxon>
        <taxon>Sporadotrichida</taxon>
        <taxon>Oxytrichidae</taxon>
        <taxon>Oxytrichinae</taxon>
        <taxon>Oxytricha</taxon>
    </lineage>
</organism>
<name>A0A073IB89_9SPIT</name>
<sequence>MIPVFHNLRYMAQYPSPIKQMGTHFYGKLIFKQTYYRIQSELRILDEPHLQINLSNDYAISKKAKDLGFQNVVGLEHLLKGEHHLGLAYQVFLYSYYDYLCFNFHSRKSKQLCLGILNGLKELNNLGQTHRILNPKNLVIDLYPLEKKIVNFEKSRLHSNKSLLSFSEDISFMPLERQFTEEDPLIDHYACATMIIQTYICKDFSVSIESQEKLIEQSKKIKY</sequence>
<evidence type="ECO:0000313" key="1">
    <source>
        <dbReference type="EMBL" id="KEJ82672.1"/>
    </source>
</evidence>
<evidence type="ECO:0008006" key="3">
    <source>
        <dbReference type="Google" id="ProtNLM"/>
    </source>
</evidence>
<dbReference type="Proteomes" id="UP000053232">
    <property type="component" value="Unassembled WGS sequence"/>
</dbReference>
<comment type="caution">
    <text evidence="1">The sequence shown here is derived from an EMBL/GenBank/DDBJ whole genome shotgun (WGS) entry which is preliminary data.</text>
</comment>